<organism evidence="1">
    <name type="scientific">Arundo donax</name>
    <name type="common">Giant reed</name>
    <name type="synonym">Donax arundinaceus</name>
    <dbReference type="NCBI Taxonomy" id="35708"/>
    <lineage>
        <taxon>Eukaryota</taxon>
        <taxon>Viridiplantae</taxon>
        <taxon>Streptophyta</taxon>
        <taxon>Embryophyta</taxon>
        <taxon>Tracheophyta</taxon>
        <taxon>Spermatophyta</taxon>
        <taxon>Magnoliopsida</taxon>
        <taxon>Liliopsida</taxon>
        <taxon>Poales</taxon>
        <taxon>Poaceae</taxon>
        <taxon>PACMAD clade</taxon>
        <taxon>Arundinoideae</taxon>
        <taxon>Arundineae</taxon>
        <taxon>Arundo</taxon>
    </lineage>
</organism>
<dbReference type="EMBL" id="GBRH01272531">
    <property type="protein sequence ID" value="JAD25364.1"/>
    <property type="molecule type" value="Transcribed_RNA"/>
</dbReference>
<sequence>MFSLQDRNQRGVAMGASQQACRMEMKRMLQQKVSFICLLGSLQAVCSITPCPQCVL</sequence>
<evidence type="ECO:0000313" key="1">
    <source>
        <dbReference type="EMBL" id="JAD25364.1"/>
    </source>
</evidence>
<dbReference type="AlphaFoldDB" id="A0A0A8YGE0"/>
<reference evidence="1" key="2">
    <citation type="journal article" date="2015" name="Data Brief">
        <title>Shoot transcriptome of the giant reed, Arundo donax.</title>
        <authorList>
            <person name="Barrero R.A."/>
            <person name="Guerrero F.D."/>
            <person name="Moolhuijzen P."/>
            <person name="Goolsby J.A."/>
            <person name="Tidwell J."/>
            <person name="Bellgard S.E."/>
            <person name="Bellgard M.I."/>
        </authorList>
    </citation>
    <scope>NUCLEOTIDE SEQUENCE</scope>
    <source>
        <tissue evidence="1">Shoot tissue taken approximately 20 cm above the soil surface</tissue>
    </source>
</reference>
<protein>
    <submittedName>
        <fullName evidence="1">Uncharacterized protein</fullName>
    </submittedName>
</protein>
<proteinExistence type="predicted"/>
<name>A0A0A8YGE0_ARUDO</name>
<reference evidence="1" key="1">
    <citation type="submission" date="2014-09" db="EMBL/GenBank/DDBJ databases">
        <authorList>
            <person name="Magalhaes I.L.F."/>
            <person name="Oliveira U."/>
            <person name="Santos F.R."/>
            <person name="Vidigal T.H.D.A."/>
            <person name="Brescovit A.D."/>
            <person name="Santos A.J."/>
        </authorList>
    </citation>
    <scope>NUCLEOTIDE SEQUENCE</scope>
    <source>
        <tissue evidence="1">Shoot tissue taken approximately 20 cm above the soil surface</tissue>
    </source>
</reference>
<accession>A0A0A8YGE0</accession>